<reference evidence="1" key="1">
    <citation type="submission" date="2022-01" db="EMBL/GenBank/DDBJ databases">
        <authorList>
            <person name="Criscuolo A."/>
        </authorList>
    </citation>
    <scope>NUCLEOTIDE SEQUENCE</scope>
    <source>
        <strain evidence="1">CIP111893</strain>
    </source>
</reference>
<name>A0ABM9CFL4_9BACL</name>
<protein>
    <submittedName>
        <fullName evidence="1">Uncharacterized protein</fullName>
    </submittedName>
</protein>
<dbReference type="EMBL" id="CAKMMF010000018">
    <property type="protein sequence ID" value="CAH1210742.1"/>
    <property type="molecule type" value="Genomic_DNA"/>
</dbReference>
<accession>A0ABM9CFL4</accession>
<organism evidence="1 2">
    <name type="scientific">Paenibacillus plantiphilus</name>
    <dbReference type="NCBI Taxonomy" id="2905650"/>
    <lineage>
        <taxon>Bacteria</taxon>
        <taxon>Bacillati</taxon>
        <taxon>Bacillota</taxon>
        <taxon>Bacilli</taxon>
        <taxon>Bacillales</taxon>
        <taxon>Paenibacillaceae</taxon>
        <taxon>Paenibacillus</taxon>
    </lineage>
</organism>
<evidence type="ECO:0000313" key="1">
    <source>
        <dbReference type="EMBL" id="CAH1210742.1"/>
    </source>
</evidence>
<comment type="caution">
    <text evidence="1">The sequence shown here is derived from an EMBL/GenBank/DDBJ whole genome shotgun (WGS) entry which is preliminary data.</text>
</comment>
<dbReference type="RefSeq" id="WP_236343608.1">
    <property type="nucleotide sequence ID" value="NZ_CAKMMF010000018.1"/>
</dbReference>
<evidence type="ECO:0000313" key="2">
    <source>
        <dbReference type="Proteomes" id="UP000838686"/>
    </source>
</evidence>
<keyword evidence="2" id="KW-1185">Reference proteome</keyword>
<sequence>MNYTTARLSTAAIQQLNEMERDLSNSTGDAIILVAYKKESHPGDETAASNHPQEGAE</sequence>
<proteinExistence type="predicted"/>
<dbReference type="Proteomes" id="UP000838686">
    <property type="component" value="Unassembled WGS sequence"/>
</dbReference>
<gene>
    <name evidence="1" type="ORF">PAECIP111893_03261</name>
</gene>